<evidence type="ECO:0000313" key="3">
    <source>
        <dbReference type="Proteomes" id="UP000249739"/>
    </source>
</evidence>
<dbReference type="SUPFAM" id="SSF53474">
    <property type="entry name" value="alpha/beta-Hydrolases"/>
    <property type="match status" value="1"/>
</dbReference>
<dbReference type="AlphaFoldDB" id="A0A2W5FK06"/>
<organism evidence="2 3">
    <name type="scientific">Micavibrio aeruginosavorus</name>
    <dbReference type="NCBI Taxonomy" id="349221"/>
    <lineage>
        <taxon>Bacteria</taxon>
        <taxon>Pseudomonadati</taxon>
        <taxon>Bdellovibrionota</taxon>
        <taxon>Bdellovibrionia</taxon>
        <taxon>Bdellovibrionales</taxon>
        <taxon>Pseudobdellovibrionaceae</taxon>
        <taxon>Micavibrio</taxon>
    </lineage>
</organism>
<name>A0A2W5FK06_9BACT</name>
<dbReference type="Gene3D" id="3.40.50.1820">
    <property type="entry name" value="alpha/beta hydrolase"/>
    <property type="match status" value="1"/>
</dbReference>
<protein>
    <submittedName>
        <fullName evidence="2">Phospholipase</fullName>
    </submittedName>
</protein>
<dbReference type="InterPro" id="IPR029058">
    <property type="entry name" value="AB_hydrolase_fold"/>
</dbReference>
<dbReference type="GO" id="GO:0016787">
    <property type="term" value="F:hydrolase activity"/>
    <property type="evidence" value="ECO:0007669"/>
    <property type="project" value="InterPro"/>
</dbReference>
<sequence length="206" mass="22452">MEKDFKHIFIQGDASQPVLLLLHGTGGDEQDLVELGQAVSPASTILSVRGKVLENGMPRFFRRLAEGVFDLEDLKFRTDELADFIADARTRYGFGNQPVFALGYSNGANIAASLLLARAEALQGAVLLRAMVPFEPESLPDLKGKNILMLSGLMDPIIPADNSQKLATMLQHAGAKVDIKMKPTGHGLTQSDFSDIKNWMVQEIVS</sequence>
<dbReference type="EMBL" id="QFOT01000031">
    <property type="protein sequence ID" value="PZP56281.1"/>
    <property type="molecule type" value="Genomic_DNA"/>
</dbReference>
<evidence type="ECO:0000313" key="2">
    <source>
        <dbReference type="EMBL" id="PZP56281.1"/>
    </source>
</evidence>
<proteinExistence type="predicted"/>
<dbReference type="Proteomes" id="UP000249739">
    <property type="component" value="Unassembled WGS sequence"/>
</dbReference>
<accession>A0A2W5FK06</accession>
<comment type="caution">
    <text evidence="2">The sequence shown here is derived from an EMBL/GenBank/DDBJ whole genome shotgun (WGS) entry which is preliminary data.</text>
</comment>
<evidence type="ECO:0000259" key="1">
    <source>
        <dbReference type="Pfam" id="PF02230"/>
    </source>
</evidence>
<feature type="domain" description="Phospholipase/carboxylesterase/thioesterase" evidence="1">
    <location>
        <begin position="10"/>
        <end position="200"/>
    </location>
</feature>
<gene>
    <name evidence="2" type="ORF">DI586_04200</name>
</gene>
<dbReference type="Pfam" id="PF02230">
    <property type="entry name" value="Abhydrolase_2"/>
    <property type="match status" value="1"/>
</dbReference>
<reference evidence="2 3" key="1">
    <citation type="submission" date="2017-08" db="EMBL/GenBank/DDBJ databases">
        <title>Infants hospitalized years apart are colonized by the same room-sourced microbial strains.</title>
        <authorList>
            <person name="Brooks B."/>
            <person name="Olm M.R."/>
            <person name="Firek B.A."/>
            <person name="Baker R."/>
            <person name="Thomas B.C."/>
            <person name="Morowitz M.J."/>
            <person name="Banfield J.F."/>
        </authorList>
    </citation>
    <scope>NUCLEOTIDE SEQUENCE [LARGE SCALE GENOMIC DNA]</scope>
    <source>
        <strain evidence="2">S2_006_000_R2_64</strain>
    </source>
</reference>
<dbReference type="InterPro" id="IPR003140">
    <property type="entry name" value="PLipase/COase/thioEstase"/>
</dbReference>